<dbReference type="PANTHER" id="PTHR38448">
    <property type="entry name" value="REGULATORY PROTEIN YLBF-RELATED"/>
    <property type="match status" value="1"/>
</dbReference>
<gene>
    <name evidence="1" type="ORF">NtB2_00712</name>
</gene>
<name>A0A2R5HEX1_9LACT</name>
<dbReference type="PANTHER" id="PTHR38448:SF1">
    <property type="entry name" value="YLBF FAMILY REGULATOR"/>
    <property type="match status" value="1"/>
</dbReference>
<dbReference type="RefSeq" id="WP_109245568.1">
    <property type="nucleotide sequence ID" value="NZ_BFFO01000003.1"/>
</dbReference>
<dbReference type="PIRSF" id="PIRSF021287">
    <property type="entry name" value="Biofilm_formation_YmcA"/>
    <property type="match status" value="1"/>
</dbReference>
<organism evidence="1 2">
    <name type="scientific">Lactococcus termiticola</name>
    <dbReference type="NCBI Taxonomy" id="2169526"/>
    <lineage>
        <taxon>Bacteria</taxon>
        <taxon>Bacillati</taxon>
        <taxon>Bacillota</taxon>
        <taxon>Bacilli</taxon>
        <taxon>Lactobacillales</taxon>
        <taxon>Streptococcaceae</taxon>
        <taxon>Lactococcus</taxon>
    </lineage>
</organism>
<dbReference type="AlphaFoldDB" id="A0A2R5HEX1"/>
<dbReference type="OrthoDB" id="2243283at2"/>
<dbReference type="Gene3D" id="1.20.1500.10">
    <property type="entry name" value="YheA/YmcA-like"/>
    <property type="match status" value="1"/>
</dbReference>
<dbReference type="InterPro" id="IPR023378">
    <property type="entry name" value="YheA/YmcA-like_dom_sf"/>
</dbReference>
<keyword evidence="2" id="KW-1185">Reference proteome</keyword>
<protein>
    <submittedName>
        <fullName evidence="1">Uncharacterized protein</fullName>
    </submittedName>
</protein>
<accession>A0A2R5HEX1</accession>
<sequence length="117" mass="13531">MQTATQEKLEELKAMLLELDYVSDFKQAESRLKVEPGVFEAQQQMKELQKEAVLFQKIGKPEAYRQSMREAGRLEKILKNHLLVQDYAQKMAPVNSLLEHLTGEIERQVNQKVKEGS</sequence>
<comment type="caution">
    <text evidence="1">The sequence shown here is derived from an EMBL/GenBank/DDBJ whole genome shotgun (WGS) entry which is preliminary data.</text>
</comment>
<dbReference type="SUPFAM" id="SSF158622">
    <property type="entry name" value="YheA/YmcA-like"/>
    <property type="match status" value="1"/>
</dbReference>
<evidence type="ECO:0000313" key="1">
    <source>
        <dbReference type="EMBL" id="GBG96599.1"/>
    </source>
</evidence>
<dbReference type="InterPro" id="IPR010368">
    <property type="entry name" value="Com_YlbF"/>
</dbReference>
<dbReference type="Pfam" id="PF06133">
    <property type="entry name" value="Com_YlbF"/>
    <property type="match status" value="1"/>
</dbReference>
<dbReference type="InterPro" id="IPR016783">
    <property type="entry name" value="Biofilm_formation_YmcA"/>
</dbReference>
<proteinExistence type="predicted"/>
<evidence type="ECO:0000313" key="2">
    <source>
        <dbReference type="Proteomes" id="UP000245021"/>
    </source>
</evidence>
<dbReference type="Proteomes" id="UP000245021">
    <property type="component" value="Unassembled WGS sequence"/>
</dbReference>
<reference evidence="1 2" key="1">
    <citation type="journal article" date="2018" name="Genome Announc.">
        <title>Draft Genome Sequence of Lactococcus sp. Strain NtB2 (JCM 32569), Isolated from the Gut of the Higher Termite Nasutitermes takasagoensis.</title>
        <authorList>
            <person name="Noda S."/>
            <person name="Aihara C."/>
            <person name="Yuki M."/>
            <person name="Ohkuma M."/>
        </authorList>
    </citation>
    <scope>NUCLEOTIDE SEQUENCE [LARGE SCALE GENOMIC DNA]</scope>
    <source>
        <strain evidence="1 2">NtB2</strain>
    </source>
</reference>
<dbReference type="InterPro" id="IPR052767">
    <property type="entry name" value="Bact_com_dev_regulator"/>
</dbReference>
<dbReference type="EMBL" id="BFFO01000003">
    <property type="protein sequence ID" value="GBG96599.1"/>
    <property type="molecule type" value="Genomic_DNA"/>
</dbReference>